<dbReference type="PRINTS" id="PR00455">
    <property type="entry name" value="HTHTETR"/>
</dbReference>
<name>A0A418VU05_9PROT</name>
<feature type="DNA-binding region" description="H-T-H motif" evidence="4">
    <location>
        <begin position="33"/>
        <end position="52"/>
    </location>
</feature>
<keyword evidence="2 4" id="KW-0238">DNA-binding</keyword>
<accession>A0A418VU05</accession>
<dbReference type="GO" id="GO:0000976">
    <property type="term" value="F:transcription cis-regulatory region binding"/>
    <property type="evidence" value="ECO:0007669"/>
    <property type="project" value="TreeGrafter"/>
</dbReference>
<evidence type="ECO:0000256" key="2">
    <source>
        <dbReference type="ARBA" id="ARBA00023125"/>
    </source>
</evidence>
<gene>
    <name evidence="6" type="ORF">D3874_26370</name>
</gene>
<reference evidence="6 7" key="1">
    <citation type="submission" date="2018-09" db="EMBL/GenBank/DDBJ databases">
        <authorList>
            <person name="Zhu H."/>
        </authorList>
    </citation>
    <scope>NUCLEOTIDE SEQUENCE [LARGE SCALE GENOMIC DNA]</scope>
    <source>
        <strain evidence="6 7">K1W22B-8</strain>
    </source>
</reference>
<dbReference type="PANTHER" id="PTHR30055">
    <property type="entry name" value="HTH-TYPE TRANSCRIPTIONAL REGULATOR RUTR"/>
    <property type="match status" value="1"/>
</dbReference>
<dbReference type="PROSITE" id="PS01081">
    <property type="entry name" value="HTH_TETR_1"/>
    <property type="match status" value="1"/>
</dbReference>
<dbReference type="GO" id="GO:0003700">
    <property type="term" value="F:DNA-binding transcription factor activity"/>
    <property type="evidence" value="ECO:0007669"/>
    <property type="project" value="TreeGrafter"/>
</dbReference>
<dbReference type="Gene3D" id="1.10.10.60">
    <property type="entry name" value="Homeodomain-like"/>
    <property type="match status" value="1"/>
</dbReference>
<dbReference type="InterPro" id="IPR050109">
    <property type="entry name" value="HTH-type_TetR-like_transc_reg"/>
</dbReference>
<dbReference type="Gene3D" id="1.10.357.10">
    <property type="entry name" value="Tetracycline Repressor, domain 2"/>
    <property type="match status" value="1"/>
</dbReference>
<dbReference type="SUPFAM" id="SSF48498">
    <property type="entry name" value="Tetracyclin repressor-like, C-terminal domain"/>
    <property type="match status" value="1"/>
</dbReference>
<dbReference type="PROSITE" id="PS50977">
    <property type="entry name" value="HTH_TETR_2"/>
    <property type="match status" value="1"/>
</dbReference>
<proteinExistence type="predicted"/>
<dbReference type="Proteomes" id="UP000284605">
    <property type="component" value="Unassembled WGS sequence"/>
</dbReference>
<dbReference type="InterPro" id="IPR009057">
    <property type="entry name" value="Homeodomain-like_sf"/>
</dbReference>
<dbReference type="InterPro" id="IPR023772">
    <property type="entry name" value="DNA-bd_HTH_TetR-type_CS"/>
</dbReference>
<dbReference type="InterPro" id="IPR001647">
    <property type="entry name" value="HTH_TetR"/>
</dbReference>
<evidence type="ECO:0000256" key="1">
    <source>
        <dbReference type="ARBA" id="ARBA00023015"/>
    </source>
</evidence>
<keyword evidence="1" id="KW-0805">Transcription regulation</keyword>
<evidence type="ECO:0000259" key="5">
    <source>
        <dbReference type="PROSITE" id="PS50977"/>
    </source>
</evidence>
<dbReference type="EMBL" id="QYUK01000016">
    <property type="protein sequence ID" value="RJF80635.1"/>
    <property type="molecule type" value="Genomic_DNA"/>
</dbReference>
<dbReference type="Pfam" id="PF14246">
    <property type="entry name" value="TetR_C_7"/>
    <property type="match status" value="1"/>
</dbReference>
<dbReference type="InterPro" id="IPR036271">
    <property type="entry name" value="Tet_transcr_reg_TetR-rel_C_sf"/>
</dbReference>
<feature type="domain" description="HTH tetR-type" evidence="5">
    <location>
        <begin position="10"/>
        <end position="70"/>
    </location>
</feature>
<dbReference type="InterPro" id="IPR039536">
    <property type="entry name" value="TetR_C_Proteobacteria"/>
</dbReference>
<evidence type="ECO:0000313" key="6">
    <source>
        <dbReference type="EMBL" id="RJF80635.1"/>
    </source>
</evidence>
<comment type="caution">
    <text evidence="6">The sequence shown here is derived from an EMBL/GenBank/DDBJ whole genome shotgun (WGS) entry which is preliminary data.</text>
</comment>
<protein>
    <submittedName>
        <fullName evidence="6">TetR/AcrR family transcriptional regulator</fullName>
    </submittedName>
</protein>
<evidence type="ECO:0000313" key="7">
    <source>
        <dbReference type="Proteomes" id="UP000284605"/>
    </source>
</evidence>
<evidence type="ECO:0000256" key="3">
    <source>
        <dbReference type="ARBA" id="ARBA00023163"/>
    </source>
</evidence>
<dbReference type="FunFam" id="1.10.10.60:FF:000141">
    <property type="entry name" value="TetR family transcriptional regulator"/>
    <property type="match status" value="1"/>
</dbReference>
<dbReference type="RefSeq" id="WP_119782686.1">
    <property type="nucleotide sequence ID" value="NZ_QYUK01000016.1"/>
</dbReference>
<evidence type="ECO:0000256" key="4">
    <source>
        <dbReference type="PROSITE-ProRule" id="PRU00335"/>
    </source>
</evidence>
<organism evidence="6 7">
    <name type="scientific">Oleomonas cavernae</name>
    <dbReference type="NCBI Taxonomy" id="2320859"/>
    <lineage>
        <taxon>Bacteria</taxon>
        <taxon>Pseudomonadati</taxon>
        <taxon>Pseudomonadota</taxon>
        <taxon>Alphaproteobacteria</taxon>
        <taxon>Acetobacterales</taxon>
        <taxon>Acetobacteraceae</taxon>
        <taxon>Oleomonas</taxon>
    </lineage>
</organism>
<sequence>MAETTPSKPGRKTAAVLTAAKRLFLERGYAGTSMDAVAAAAPVSKRTLYQYFPGKEELFGAVIDSVWSGLGSTAIPAGEDPRAVLRGFVERLIAHWEHPDVIPLLRLIMAEAPRAPELSAAYYARGKAPAVATLAAYLRPLAARGSLATADPELAAVQFLGMIKEALFWPRVLGVPAGLDADKVIAGAIDRVLIAPENKK</sequence>
<dbReference type="Pfam" id="PF00440">
    <property type="entry name" value="TetR_N"/>
    <property type="match status" value="1"/>
</dbReference>
<dbReference type="AlphaFoldDB" id="A0A418VU05"/>
<keyword evidence="7" id="KW-1185">Reference proteome</keyword>
<dbReference type="SUPFAM" id="SSF46689">
    <property type="entry name" value="Homeodomain-like"/>
    <property type="match status" value="1"/>
</dbReference>
<keyword evidence="3" id="KW-0804">Transcription</keyword>
<dbReference type="OrthoDB" id="9816431at2"/>
<dbReference type="PANTHER" id="PTHR30055:SF146">
    <property type="entry name" value="HTH-TYPE TRANSCRIPTIONAL DUAL REGULATOR CECR"/>
    <property type="match status" value="1"/>
</dbReference>